<gene>
    <name evidence="2" type="ORF">H8K32_19365</name>
</gene>
<sequence length="255" mass="29405">MSKLLRSYANIANELRAAGFSVEEITQIKIDVVHYEKMRDEVKLASGDYLDMKRFEPAMRHLLDMYIRAEGSEKLIDFEELGLIQLIVEKGNDALEELPDGIKSNPEAMAETIENNMRKTIIDENPVNPKYYERMSELLDAIIEERRNQVINYQEYLEKIKSLARKVLRPQGDAKNPYPTSIDTQAKRALFDNLESDEVLANKIDAAIRYTKKADWVGDRFKEREIANAIREEAAGYNVDIAAVLELAKNQRDYQ</sequence>
<protein>
    <submittedName>
        <fullName evidence="2">Uncharacterized protein</fullName>
    </submittedName>
</protein>
<keyword evidence="3" id="KW-1185">Reference proteome</keyword>
<dbReference type="Proteomes" id="UP000634011">
    <property type="component" value="Unassembled WGS sequence"/>
</dbReference>
<dbReference type="GO" id="GO:0009307">
    <property type="term" value="P:DNA restriction-modification system"/>
    <property type="evidence" value="ECO:0007669"/>
    <property type="project" value="UniProtKB-KW"/>
</dbReference>
<keyword evidence="1" id="KW-0680">Restriction system</keyword>
<dbReference type="AlphaFoldDB" id="A0A923KJH8"/>
<dbReference type="PANTHER" id="PTHR30195:SF15">
    <property type="entry name" value="TYPE I RESTRICTION ENZYME HINDI ENDONUCLEASE SUBUNIT"/>
    <property type="match status" value="1"/>
</dbReference>
<evidence type="ECO:0000313" key="2">
    <source>
        <dbReference type="EMBL" id="MBC3864267.1"/>
    </source>
</evidence>
<evidence type="ECO:0000256" key="1">
    <source>
        <dbReference type="ARBA" id="ARBA00022747"/>
    </source>
</evidence>
<evidence type="ECO:0000313" key="3">
    <source>
        <dbReference type="Proteomes" id="UP000634011"/>
    </source>
</evidence>
<dbReference type="InterPro" id="IPR051268">
    <property type="entry name" value="Type-I_R_enzyme_R_subunit"/>
</dbReference>
<proteinExistence type="predicted"/>
<name>A0A923KJH8_9BURK</name>
<dbReference type="PANTHER" id="PTHR30195">
    <property type="entry name" value="TYPE I SITE-SPECIFIC DEOXYRIBONUCLEASE PROTEIN SUBUNIT M AND R"/>
    <property type="match status" value="1"/>
</dbReference>
<organism evidence="2 3">
    <name type="scientific">Undibacterium jejuense</name>
    <dbReference type="NCBI Taxonomy" id="1344949"/>
    <lineage>
        <taxon>Bacteria</taxon>
        <taxon>Pseudomonadati</taxon>
        <taxon>Pseudomonadota</taxon>
        <taxon>Betaproteobacteria</taxon>
        <taxon>Burkholderiales</taxon>
        <taxon>Oxalobacteraceae</taxon>
        <taxon>Undibacterium</taxon>
    </lineage>
</organism>
<accession>A0A923KJH8</accession>
<dbReference type="RefSeq" id="WP_186914210.1">
    <property type="nucleotide sequence ID" value="NZ_JACOFV010000027.1"/>
</dbReference>
<dbReference type="EMBL" id="JACOFV010000027">
    <property type="protein sequence ID" value="MBC3864267.1"/>
    <property type="molecule type" value="Genomic_DNA"/>
</dbReference>
<comment type="caution">
    <text evidence="2">The sequence shown here is derived from an EMBL/GenBank/DDBJ whole genome shotgun (WGS) entry which is preliminary data.</text>
</comment>
<reference evidence="2" key="1">
    <citation type="submission" date="2020-08" db="EMBL/GenBank/DDBJ databases">
        <title>Novel species isolated from subtropical streams in China.</title>
        <authorList>
            <person name="Lu H."/>
        </authorList>
    </citation>
    <scope>NUCLEOTIDE SEQUENCE</scope>
    <source>
        <strain evidence="2">KACC 12607</strain>
    </source>
</reference>